<evidence type="ECO:0000259" key="3">
    <source>
        <dbReference type="Pfam" id="PF13649"/>
    </source>
</evidence>
<evidence type="ECO:0000256" key="1">
    <source>
        <dbReference type="ARBA" id="ARBA00022603"/>
    </source>
</evidence>
<dbReference type="CDD" id="cd02440">
    <property type="entry name" value="AdoMet_MTases"/>
    <property type="match status" value="1"/>
</dbReference>
<protein>
    <recommendedName>
        <fullName evidence="3">Methyltransferase domain-containing protein</fullName>
    </recommendedName>
</protein>
<evidence type="ECO:0000313" key="5">
    <source>
        <dbReference type="Proteomes" id="UP000031364"/>
    </source>
</evidence>
<dbReference type="Pfam" id="PF13649">
    <property type="entry name" value="Methyltransf_25"/>
    <property type="match status" value="1"/>
</dbReference>
<dbReference type="Proteomes" id="UP000031364">
    <property type="component" value="Unassembled WGS sequence"/>
</dbReference>
<dbReference type="PANTHER" id="PTHR43861">
    <property type="entry name" value="TRANS-ACONITATE 2-METHYLTRANSFERASE-RELATED"/>
    <property type="match status" value="1"/>
</dbReference>
<dbReference type="InterPro" id="IPR041698">
    <property type="entry name" value="Methyltransf_25"/>
</dbReference>
<accession>A0ABR4Z3V2</accession>
<dbReference type="EMBL" id="JNFP01000094">
    <property type="protein sequence ID" value="KIA59734.1"/>
    <property type="molecule type" value="Genomic_DNA"/>
</dbReference>
<organism evidence="4 5">
    <name type="scientific">Nocardia vulneris</name>
    <dbReference type="NCBI Taxonomy" id="1141657"/>
    <lineage>
        <taxon>Bacteria</taxon>
        <taxon>Bacillati</taxon>
        <taxon>Actinomycetota</taxon>
        <taxon>Actinomycetes</taxon>
        <taxon>Mycobacteriales</taxon>
        <taxon>Nocardiaceae</taxon>
        <taxon>Nocardia</taxon>
    </lineage>
</organism>
<sequence length="254" mass="28044">MTVTELLMSLTPTLAHAWIDRWDRQQEGYLPDRELMFAVIADAVAANADRPDPVVLDVACGPGSLGARIRERLPQARVIGIDADPVLLELARTAYGFELVDHNLADPAWAAGLPAGQVDAIVSTTALHWLYSDQLAALYRQAAQLLRPGGILLNGDDMATHATDIDQLHEAIGTRQLEREGVTDRENWADWWNAITAEPELATAVAEREIRRWEHPSDSGTTYEEHLNLLRAAGFRTAGSIWQYGRRHIVAAVS</sequence>
<dbReference type="InterPro" id="IPR029063">
    <property type="entry name" value="SAM-dependent_MTases_sf"/>
</dbReference>
<gene>
    <name evidence="4" type="ORF">FG87_41105</name>
</gene>
<dbReference type="Gene3D" id="3.40.50.150">
    <property type="entry name" value="Vaccinia Virus protein VP39"/>
    <property type="match status" value="1"/>
</dbReference>
<dbReference type="SUPFAM" id="SSF53335">
    <property type="entry name" value="S-adenosyl-L-methionine-dependent methyltransferases"/>
    <property type="match status" value="1"/>
</dbReference>
<evidence type="ECO:0000313" key="4">
    <source>
        <dbReference type="EMBL" id="KIA59734.1"/>
    </source>
</evidence>
<keyword evidence="1" id="KW-0489">Methyltransferase</keyword>
<name>A0ABR4Z3V2_9NOCA</name>
<comment type="caution">
    <text evidence="4">The sequence shown here is derived from an EMBL/GenBank/DDBJ whole genome shotgun (WGS) entry which is preliminary data.</text>
</comment>
<keyword evidence="5" id="KW-1185">Reference proteome</keyword>
<keyword evidence="2" id="KW-0808">Transferase</keyword>
<proteinExistence type="predicted"/>
<evidence type="ECO:0000256" key="2">
    <source>
        <dbReference type="ARBA" id="ARBA00022679"/>
    </source>
</evidence>
<reference evidence="4 5" key="1">
    <citation type="journal article" date="2014" name="Int. J. Syst. Evol. Microbiol.">
        <title>Nocardia vulneris sp. nov., isolated from wounds of human patients in North America.</title>
        <authorList>
            <person name="Lasker B.A."/>
            <person name="Bell M."/>
            <person name="Klenk H.P."/>
            <person name="Sproer C."/>
            <person name="Schumann C."/>
            <person name="Schumann P."/>
            <person name="Brown J.M."/>
        </authorList>
    </citation>
    <scope>NUCLEOTIDE SEQUENCE [LARGE SCALE GENOMIC DNA]</scope>
    <source>
        <strain evidence="4 5">W9851</strain>
    </source>
</reference>
<dbReference type="PANTHER" id="PTHR43861:SF1">
    <property type="entry name" value="TRANS-ACONITATE 2-METHYLTRANSFERASE"/>
    <property type="match status" value="1"/>
</dbReference>
<feature type="domain" description="Methyltransferase" evidence="3">
    <location>
        <begin position="55"/>
        <end position="150"/>
    </location>
</feature>